<accession>A0A4R3L7L3</accession>
<evidence type="ECO:0000256" key="2">
    <source>
        <dbReference type="ARBA" id="ARBA00022741"/>
    </source>
</evidence>
<gene>
    <name evidence="5" type="ORF">EDD58_10470</name>
</gene>
<dbReference type="CDD" id="cd03230">
    <property type="entry name" value="ABC_DR_subfamily_A"/>
    <property type="match status" value="1"/>
</dbReference>
<name>A0A4R3L7L3_9BACL</name>
<reference evidence="5 6" key="1">
    <citation type="submission" date="2019-03" db="EMBL/GenBank/DDBJ databases">
        <title>Genomic Encyclopedia of Type Strains, Phase IV (KMG-IV): sequencing the most valuable type-strain genomes for metagenomic binning, comparative biology and taxonomic classification.</title>
        <authorList>
            <person name="Goeker M."/>
        </authorList>
    </citation>
    <scope>NUCLEOTIDE SEQUENCE [LARGE SCALE GENOMIC DNA]</scope>
    <source>
        <strain evidence="5 6">DSM 45707</strain>
    </source>
</reference>
<keyword evidence="3 5" id="KW-0067">ATP-binding</keyword>
<proteinExistence type="predicted"/>
<dbReference type="PANTHER" id="PTHR42939">
    <property type="entry name" value="ABC TRANSPORTER ATP-BINDING PROTEIN ALBC-RELATED"/>
    <property type="match status" value="1"/>
</dbReference>
<evidence type="ECO:0000256" key="1">
    <source>
        <dbReference type="ARBA" id="ARBA00022448"/>
    </source>
</evidence>
<protein>
    <submittedName>
        <fullName evidence="5">ABC-2 type transport system ATP-binding protein</fullName>
    </submittedName>
</protein>
<dbReference type="InterPro" id="IPR027417">
    <property type="entry name" value="P-loop_NTPase"/>
</dbReference>
<dbReference type="PROSITE" id="PS50893">
    <property type="entry name" value="ABC_TRANSPORTER_2"/>
    <property type="match status" value="1"/>
</dbReference>
<comment type="caution">
    <text evidence="5">The sequence shown here is derived from an EMBL/GenBank/DDBJ whole genome shotgun (WGS) entry which is preliminary data.</text>
</comment>
<evidence type="ECO:0000313" key="6">
    <source>
        <dbReference type="Proteomes" id="UP000294937"/>
    </source>
</evidence>
<evidence type="ECO:0000256" key="3">
    <source>
        <dbReference type="ARBA" id="ARBA00022840"/>
    </source>
</evidence>
<dbReference type="GO" id="GO:0005524">
    <property type="term" value="F:ATP binding"/>
    <property type="evidence" value="ECO:0007669"/>
    <property type="project" value="UniProtKB-KW"/>
</dbReference>
<dbReference type="SMART" id="SM00382">
    <property type="entry name" value="AAA"/>
    <property type="match status" value="1"/>
</dbReference>
<dbReference type="AlphaFoldDB" id="A0A4R3L7L3"/>
<dbReference type="InterPro" id="IPR003593">
    <property type="entry name" value="AAA+_ATPase"/>
</dbReference>
<dbReference type="Pfam" id="PF00005">
    <property type="entry name" value="ABC_tran"/>
    <property type="match status" value="1"/>
</dbReference>
<keyword evidence="1" id="KW-0813">Transport</keyword>
<dbReference type="GO" id="GO:0016887">
    <property type="term" value="F:ATP hydrolysis activity"/>
    <property type="evidence" value="ECO:0007669"/>
    <property type="project" value="InterPro"/>
</dbReference>
<keyword evidence="2" id="KW-0547">Nucleotide-binding</keyword>
<dbReference type="SUPFAM" id="SSF52540">
    <property type="entry name" value="P-loop containing nucleoside triphosphate hydrolases"/>
    <property type="match status" value="1"/>
</dbReference>
<organism evidence="5 6">
    <name type="scientific">Hazenella coriacea</name>
    <dbReference type="NCBI Taxonomy" id="1179467"/>
    <lineage>
        <taxon>Bacteria</taxon>
        <taxon>Bacillati</taxon>
        <taxon>Bacillota</taxon>
        <taxon>Bacilli</taxon>
        <taxon>Bacillales</taxon>
        <taxon>Thermoactinomycetaceae</taxon>
        <taxon>Hazenella</taxon>
    </lineage>
</organism>
<feature type="domain" description="ABC transporter" evidence="4">
    <location>
        <begin position="2"/>
        <end position="227"/>
    </location>
</feature>
<dbReference type="Proteomes" id="UP000294937">
    <property type="component" value="Unassembled WGS sequence"/>
</dbReference>
<dbReference type="RefSeq" id="WP_165875900.1">
    <property type="nucleotide sequence ID" value="NZ_SMAG01000004.1"/>
</dbReference>
<evidence type="ECO:0000259" key="4">
    <source>
        <dbReference type="PROSITE" id="PS50893"/>
    </source>
</evidence>
<dbReference type="PANTHER" id="PTHR42939:SF1">
    <property type="entry name" value="ABC TRANSPORTER ATP-BINDING PROTEIN ALBC-RELATED"/>
    <property type="match status" value="1"/>
</dbReference>
<sequence>MIILQDIYKKWNSFTFGPMDIDIQPGLIYAVVGSNGSGKTTLFNLIMNLIKPDDGEIQLFNQTYPDHEVHIKQKIGYVPYSFLGNPTWTVNQVVQFTSHWYPTWNQTLCDSLFEQMGINRNIAIGKLSSGTQKKCLLSLALSIEPSLLLLDEPTNGLDFTTKQLVIEKCNQWMETGERSILLATHDLHEVQKVADYLILLDQGQHLGTFEKDQLLQDWAHIWLDPSTESDIELETITYHSDTKYIITHQREKAVKQLQSAGIQIRKIKSMSLEEIIPYLVQQQ</sequence>
<dbReference type="EMBL" id="SMAG01000004">
    <property type="protein sequence ID" value="TCS94204.1"/>
    <property type="molecule type" value="Genomic_DNA"/>
</dbReference>
<evidence type="ECO:0000313" key="5">
    <source>
        <dbReference type="EMBL" id="TCS94204.1"/>
    </source>
</evidence>
<dbReference type="InterPro" id="IPR003439">
    <property type="entry name" value="ABC_transporter-like_ATP-bd"/>
</dbReference>
<dbReference type="InterPro" id="IPR051782">
    <property type="entry name" value="ABC_Transporter_VariousFunc"/>
</dbReference>
<dbReference type="Gene3D" id="3.40.50.300">
    <property type="entry name" value="P-loop containing nucleotide triphosphate hydrolases"/>
    <property type="match status" value="1"/>
</dbReference>
<keyword evidence="6" id="KW-1185">Reference proteome</keyword>